<accession>A0A5B8IAC1</accession>
<evidence type="ECO:0000259" key="1">
    <source>
        <dbReference type="Pfam" id="PF01425"/>
    </source>
</evidence>
<evidence type="ECO:0000313" key="2">
    <source>
        <dbReference type="EMBL" id="QDY70186.1"/>
    </source>
</evidence>
<protein>
    <submittedName>
        <fullName evidence="2">Amidase</fullName>
    </submittedName>
</protein>
<dbReference type="PANTHER" id="PTHR11895:SF176">
    <property type="entry name" value="AMIDASE AMID-RELATED"/>
    <property type="match status" value="1"/>
</dbReference>
<gene>
    <name evidence="2" type="ORF">FPZ52_01095</name>
</gene>
<dbReference type="EMBL" id="CP042261">
    <property type="protein sequence ID" value="QDY70186.1"/>
    <property type="molecule type" value="Genomic_DNA"/>
</dbReference>
<organism evidence="2 3">
    <name type="scientific">Qingshengfaniella alkalisoli</name>
    <dbReference type="NCBI Taxonomy" id="2599296"/>
    <lineage>
        <taxon>Bacteria</taxon>
        <taxon>Pseudomonadati</taxon>
        <taxon>Pseudomonadota</taxon>
        <taxon>Alphaproteobacteria</taxon>
        <taxon>Rhodobacterales</taxon>
        <taxon>Paracoccaceae</taxon>
        <taxon>Qingshengfaniella</taxon>
    </lineage>
</organism>
<dbReference type="PROSITE" id="PS00571">
    <property type="entry name" value="AMIDASES"/>
    <property type="match status" value="1"/>
</dbReference>
<keyword evidence="3" id="KW-1185">Reference proteome</keyword>
<dbReference type="SUPFAM" id="SSF75304">
    <property type="entry name" value="Amidase signature (AS) enzymes"/>
    <property type="match status" value="1"/>
</dbReference>
<dbReference type="InterPro" id="IPR023631">
    <property type="entry name" value="Amidase_dom"/>
</dbReference>
<proteinExistence type="predicted"/>
<feature type="domain" description="Amidase" evidence="1">
    <location>
        <begin position="19"/>
        <end position="424"/>
    </location>
</feature>
<dbReference type="InterPro" id="IPR036928">
    <property type="entry name" value="AS_sf"/>
</dbReference>
<dbReference type="Pfam" id="PF01425">
    <property type="entry name" value="Amidase"/>
    <property type="match status" value="1"/>
</dbReference>
<dbReference type="PANTHER" id="PTHR11895">
    <property type="entry name" value="TRANSAMIDASE"/>
    <property type="match status" value="1"/>
</dbReference>
<dbReference type="Gene3D" id="3.90.1300.10">
    <property type="entry name" value="Amidase signature (AS) domain"/>
    <property type="match status" value="1"/>
</dbReference>
<dbReference type="InterPro" id="IPR020556">
    <property type="entry name" value="Amidase_CS"/>
</dbReference>
<sequence length="435" mass="44778">MTAAGLGRGIGAGKIDPVELTECFLSALDDSSETPRIYARTTPGTARAEAEVALKRAKDGNRQSALDGVPVSWKDLFDTAGVATEAGSALLKGRVPEADAPIVAAGRMAGLVSLGKTHLTELAFSGLGYNPMTASPPCVNDPDAVSGGSSSGAATSVAFGLAAAAMGSDTGGSVRVPAAWNDLVGLKTTHGRMSLKGAVPLAEKFDTPGPLTRSVEDAALMLSVLEGRKPTDLAGASLDGKTLAVLDTIALDGLASGVSDGFEQSLKAFERAGAKITRFSSAEVEEAMGLAGVLYTTEAYAIWGETIEAAPEKMFPPVRERFRAGASFSGVDYVRAWRRLEVLRAGFTAATAGFDAVMIPSVAILPPKIADLADDDYFTQTNLMALRNTRIGNLMGSCALTLPTGIPSVGVSLVGAPMTEERLLRLGVAAEAALT</sequence>
<dbReference type="OrthoDB" id="9811471at2"/>
<dbReference type="KEGG" id="lit:FPZ52_01095"/>
<dbReference type="InterPro" id="IPR000120">
    <property type="entry name" value="Amidase"/>
</dbReference>
<dbReference type="GO" id="GO:0003824">
    <property type="term" value="F:catalytic activity"/>
    <property type="evidence" value="ECO:0007669"/>
    <property type="project" value="InterPro"/>
</dbReference>
<dbReference type="AlphaFoldDB" id="A0A5B8IAC1"/>
<dbReference type="Proteomes" id="UP000318483">
    <property type="component" value="Chromosome"/>
</dbReference>
<name>A0A5B8IAC1_9RHOB</name>
<evidence type="ECO:0000313" key="3">
    <source>
        <dbReference type="Proteomes" id="UP000318483"/>
    </source>
</evidence>
<reference evidence="2 3" key="1">
    <citation type="submission" date="2019-07" db="EMBL/GenBank/DDBJ databases">
        <title>Litoreibacter alkalisoli sp. nov., isolated from saline-alkaline soil.</title>
        <authorList>
            <person name="Wang S."/>
            <person name="Xu L."/>
            <person name="Xing Y.-T."/>
            <person name="Sun J.-Q."/>
        </authorList>
    </citation>
    <scope>NUCLEOTIDE SEQUENCE [LARGE SCALE GENOMIC DNA]</scope>
    <source>
        <strain evidence="2 3">LN3S51</strain>
    </source>
</reference>